<keyword evidence="2" id="KW-0521">NADP</keyword>
<dbReference type="InterPro" id="IPR036291">
    <property type="entry name" value="NAD(P)-bd_dom_sf"/>
</dbReference>
<dbReference type="GO" id="GO:0016616">
    <property type="term" value="F:oxidoreductase activity, acting on the CH-OH group of donors, NAD or NADP as acceptor"/>
    <property type="evidence" value="ECO:0007669"/>
    <property type="project" value="TreeGrafter"/>
</dbReference>
<dbReference type="SUPFAM" id="SSF51735">
    <property type="entry name" value="NAD(P)-binding Rossmann-fold domains"/>
    <property type="match status" value="1"/>
</dbReference>
<evidence type="ECO:0000256" key="3">
    <source>
        <dbReference type="ARBA" id="ARBA00023002"/>
    </source>
</evidence>
<dbReference type="EMBL" id="AP014685">
    <property type="protein sequence ID" value="BAR61535.1"/>
    <property type="molecule type" value="Genomic_DNA"/>
</dbReference>
<dbReference type="PANTHER" id="PTHR42760:SF53">
    <property type="entry name" value="BLR4183 PROTEIN"/>
    <property type="match status" value="1"/>
</dbReference>
<evidence type="ECO:0000313" key="4">
    <source>
        <dbReference type="EMBL" id="BAR61535.1"/>
    </source>
</evidence>
<keyword evidence="3" id="KW-0560">Oxidoreductase</keyword>
<sequence length="286" mass="31171">MLNLARRGVDVMFTYHSAVAEAEMVTREVEQMGRRARALQLDVGRTSTFETFVSQVREALGEIGAIRFDYLVNNAGISHHNSLEKTTEAELDDIYRVNFKGVFFLTQKLLPLMSDGGRIVNLSSGLARIIIPGSGPYGALKAAIDVLTRYQAKEFASRGIAVNAVAPGAVQTDFSGGMVRDNPELNKQVAGMTALGRAGAPDDIGPMIASLLSDDNRWVNAQRIEVSGAWRFSLPGGADGRSDRLLLRSSPAMQYLPAGNRCLRAPPGFPWEPAWPMTLQRKIPPK</sequence>
<dbReference type="FunFam" id="3.40.50.720:FF:000374">
    <property type="entry name" value="3-oxoacyl-(Acyl-carrier-protein) reductase"/>
    <property type="match status" value="1"/>
</dbReference>
<dbReference type="PRINTS" id="PR00081">
    <property type="entry name" value="GDHRDH"/>
</dbReference>
<dbReference type="PRINTS" id="PR00080">
    <property type="entry name" value="SDRFAMILY"/>
</dbReference>
<evidence type="ECO:0000313" key="5">
    <source>
        <dbReference type="Proteomes" id="UP000063308"/>
    </source>
</evidence>
<dbReference type="Gene3D" id="3.40.50.720">
    <property type="entry name" value="NAD(P)-binding Rossmann-like Domain"/>
    <property type="match status" value="1"/>
</dbReference>
<organism evidence="4 5">
    <name type="scientific">Bradyrhizobium diazoefficiens</name>
    <dbReference type="NCBI Taxonomy" id="1355477"/>
    <lineage>
        <taxon>Bacteria</taxon>
        <taxon>Pseudomonadati</taxon>
        <taxon>Pseudomonadota</taxon>
        <taxon>Alphaproteobacteria</taxon>
        <taxon>Hyphomicrobiales</taxon>
        <taxon>Nitrobacteraceae</taxon>
        <taxon>Bradyrhizobium</taxon>
    </lineage>
</organism>
<proteinExistence type="inferred from homology"/>
<dbReference type="Proteomes" id="UP000063308">
    <property type="component" value="Chromosome"/>
</dbReference>
<comment type="similarity">
    <text evidence="1">Belongs to the short-chain dehydrogenases/reductases (SDR) family.</text>
</comment>
<dbReference type="InterPro" id="IPR002347">
    <property type="entry name" value="SDR_fam"/>
</dbReference>
<dbReference type="AlphaFoldDB" id="A0A0E3VWU8"/>
<dbReference type="GO" id="GO:0030497">
    <property type="term" value="P:fatty acid elongation"/>
    <property type="evidence" value="ECO:0007669"/>
    <property type="project" value="TreeGrafter"/>
</dbReference>
<evidence type="ECO:0000256" key="2">
    <source>
        <dbReference type="ARBA" id="ARBA00022857"/>
    </source>
</evidence>
<dbReference type="PANTHER" id="PTHR42760">
    <property type="entry name" value="SHORT-CHAIN DEHYDROGENASES/REDUCTASES FAMILY MEMBER"/>
    <property type="match status" value="1"/>
</dbReference>
<evidence type="ECO:0000256" key="1">
    <source>
        <dbReference type="ARBA" id="ARBA00006484"/>
    </source>
</evidence>
<reference evidence="4 5" key="1">
    <citation type="submission" date="2014-11" db="EMBL/GenBank/DDBJ databases">
        <title>Symbiosis island explosion on the genome of extra-slow-growing strains of soybean bradyrhizobia with massive insertion sequences.</title>
        <authorList>
            <person name="Iida T."/>
            <person name="Minamisawa K."/>
        </authorList>
    </citation>
    <scope>NUCLEOTIDE SEQUENCE [LARGE SCALE GENOMIC DNA]</scope>
    <source>
        <strain evidence="4 5">NK6</strain>
    </source>
</reference>
<accession>A0A0E3VWU8</accession>
<dbReference type="Pfam" id="PF13561">
    <property type="entry name" value="adh_short_C2"/>
    <property type="match status" value="1"/>
</dbReference>
<protein>
    <submittedName>
        <fullName evidence="4">Putative oxidoreductase</fullName>
    </submittedName>
</protein>
<gene>
    <name evidence="4" type="ORF">NK6_8386</name>
</gene>
<name>A0A0E3VWU8_9BRAD</name>